<organism evidence="1 2">
    <name type="scientific">Candidatus Portnoybacteria bacterium RBG_13_41_18</name>
    <dbReference type="NCBI Taxonomy" id="1801991"/>
    <lineage>
        <taxon>Bacteria</taxon>
        <taxon>Candidatus Portnoyibacteriota</taxon>
    </lineage>
</organism>
<dbReference type="AlphaFoldDB" id="A0A1G2F6E7"/>
<evidence type="ECO:0000313" key="1">
    <source>
        <dbReference type="EMBL" id="OGZ33158.1"/>
    </source>
</evidence>
<evidence type="ECO:0000313" key="2">
    <source>
        <dbReference type="Proteomes" id="UP000177725"/>
    </source>
</evidence>
<reference evidence="1 2" key="1">
    <citation type="journal article" date="2016" name="Nat. Commun.">
        <title>Thousands of microbial genomes shed light on interconnected biogeochemical processes in an aquifer system.</title>
        <authorList>
            <person name="Anantharaman K."/>
            <person name="Brown C.T."/>
            <person name="Hug L.A."/>
            <person name="Sharon I."/>
            <person name="Castelle C.J."/>
            <person name="Probst A.J."/>
            <person name="Thomas B.C."/>
            <person name="Singh A."/>
            <person name="Wilkins M.J."/>
            <person name="Karaoz U."/>
            <person name="Brodie E.L."/>
            <person name="Williams K.H."/>
            <person name="Hubbard S.S."/>
            <person name="Banfield J.F."/>
        </authorList>
    </citation>
    <scope>NUCLEOTIDE SEQUENCE [LARGE SCALE GENOMIC DNA]</scope>
</reference>
<dbReference type="EMBL" id="MHMV01000053">
    <property type="protein sequence ID" value="OGZ33158.1"/>
    <property type="molecule type" value="Genomic_DNA"/>
</dbReference>
<protein>
    <submittedName>
        <fullName evidence="1">Uncharacterized protein</fullName>
    </submittedName>
</protein>
<comment type="caution">
    <text evidence="1">The sequence shown here is derived from an EMBL/GenBank/DDBJ whole genome shotgun (WGS) entry which is preliminary data.</text>
</comment>
<proteinExistence type="predicted"/>
<dbReference type="Proteomes" id="UP000177725">
    <property type="component" value="Unassembled WGS sequence"/>
</dbReference>
<accession>A0A1G2F6E7</accession>
<sequence>MGQKREVSSAVLAPSKSLSQFVVEQLSEGLPVQVIIDNKNCTGHVYQLDIAKGRDYVFANVSIPNPTDEEESIYIRVSIHTDGTVNVMPSNPEE</sequence>
<gene>
    <name evidence="1" type="ORF">A2174_00175</name>
</gene>
<name>A0A1G2F6E7_9BACT</name>